<dbReference type="Pfam" id="PF16199">
    <property type="entry name" value="Radical_SAM_C"/>
    <property type="match status" value="1"/>
</dbReference>
<evidence type="ECO:0000313" key="8">
    <source>
        <dbReference type="EMBL" id="RPF49914.1"/>
    </source>
</evidence>
<protein>
    <recommendedName>
        <fullName evidence="7">Radical SAM core domain-containing protein</fullName>
    </recommendedName>
</protein>
<organism evidence="8 9">
    <name type="scientific">Thermodesulfitimonas autotrophica</name>
    <dbReference type="NCBI Taxonomy" id="1894989"/>
    <lineage>
        <taxon>Bacteria</taxon>
        <taxon>Bacillati</taxon>
        <taxon>Bacillota</taxon>
        <taxon>Clostridia</taxon>
        <taxon>Thermoanaerobacterales</taxon>
        <taxon>Thermoanaerobacteraceae</taxon>
        <taxon>Thermodesulfitimonas</taxon>
    </lineage>
</organism>
<evidence type="ECO:0000256" key="1">
    <source>
        <dbReference type="ARBA" id="ARBA00001966"/>
    </source>
</evidence>
<evidence type="ECO:0000256" key="4">
    <source>
        <dbReference type="ARBA" id="ARBA00022723"/>
    </source>
</evidence>
<evidence type="ECO:0000256" key="3">
    <source>
        <dbReference type="ARBA" id="ARBA00022691"/>
    </source>
</evidence>
<dbReference type="GO" id="GO:0003824">
    <property type="term" value="F:catalytic activity"/>
    <property type="evidence" value="ECO:0007669"/>
    <property type="project" value="InterPro"/>
</dbReference>
<dbReference type="SFLD" id="SFLDG01086">
    <property type="entry name" value="elongater_protein-like"/>
    <property type="match status" value="1"/>
</dbReference>
<dbReference type="InterPro" id="IPR023404">
    <property type="entry name" value="rSAM_horseshoe"/>
</dbReference>
<keyword evidence="3" id="KW-0949">S-adenosyl-L-methionine</keyword>
<accession>A0A3N5AY04</accession>
<dbReference type="Pfam" id="PF04055">
    <property type="entry name" value="Radical_SAM"/>
    <property type="match status" value="1"/>
</dbReference>
<dbReference type="SFLD" id="SFLDG01091">
    <property type="entry name" value="uncharacterized_CHP01210-like"/>
    <property type="match status" value="1"/>
</dbReference>
<evidence type="ECO:0000256" key="5">
    <source>
        <dbReference type="ARBA" id="ARBA00023004"/>
    </source>
</evidence>
<reference evidence="8 9" key="1">
    <citation type="submission" date="2018-11" db="EMBL/GenBank/DDBJ databases">
        <title>Genomic Encyclopedia of Type Strains, Phase IV (KMG-IV): sequencing the most valuable type-strain genomes for metagenomic binning, comparative biology and taxonomic classification.</title>
        <authorList>
            <person name="Goeker M."/>
        </authorList>
    </citation>
    <scope>NUCLEOTIDE SEQUENCE [LARGE SCALE GENOMIC DNA]</scope>
    <source>
        <strain evidence="8 9">DSM 102936</strain>
    </source>
</reference>
<dbReference type="InterPro" id="IPR032432">
    <property type="entry name" value="Radical_SAM_C"/>
</dbReference>
<gene>
    <name evidence="8" type="ORF">EDD75_0740</name>
</gene>
<keyword evidence="6" id="KW-0411">Iron-sulfur</keyword>
<dbReference type="OrthoDB" id="9801689at2"/>
<sequence>MEKRYYTFSRFLKEHFGGPVRKIPLDAGFGCPNRDGTVGSGGCIFCLNPAFSPFSGRGLTVAEQVRRFKGHRRGPGRYIAYFQAYTNTYAPIAALRRVYEEALADPEVVGLAVATRPDCVPDPVLDLLQSYTDRWMVWVEYGLQSCHDATLQRINRGHDFATFAAAVARTRGRSIYIGAHVILGLPGETAADMLATAAALNATGVDGVKLHHLQVFEGTPLAAAFLRGEVKTLSLDEYVSLSCDFIEALSPQTVILRLVGDVTDDALLLAPRWGVSKAAVIDRIDRELERRGTRQGSRAGWALESAVLKTVRQHLEGRG</sequence>
<comment type="caution">
    <text evidence="8">The sequence shown here is derived from an EMBL/GenBank/DDBJ whole genome shotgun (WGS) entry which is preliminary data.</text>
</comment>
<keyword evidence="2" id="KW-0004">4Fe-4S</keyword>
<dbReference type="InterPro" id="IPR005911">
    <property type="entry name" value="YhcC-like"/>
</dbReference>
<dbReference type="RefSeq" id="WP_123928136.1">
    <property type="nucleotide sequence ID" value="NZ_RKRE01000001.1"/>
</dbReference>
<name>A0A3N5AY04_9THEO</name>
<keyword evidence="4" id="KW-0479">Metal-binding</keyword>
<evidence type="ECO:0000256" key="2">
    <source>
        <dbReference type="ARBA" id="ARBA00022485"/>
    </source>
</evidence>
<dbReference type="PROSITE" id="PS51918">
    <property type="entry name" value="RADICAL_SAM"/>
    <property type="match status" value="1"/>
</dbReference>
<dbReference type="EMBL" id="RKRE01000001">
    <property type="protein sequence ID" value="RPF49914.1"/>
    <property type="molecule type" value="Genomic_DNA"/>
</dbReference>
<dbReference type="GO" id="GO:0046872">
    <property type="term" value="F:metal ion binding"/>
    <property type="evidence" value="ECO:0007669"/>
    <property type="project" value="UniProtKB-KW"/>
</dbReference>
<keyword evidence="5" id="KW-0408">Iron</keyword>
<evidence type="ECO:0000259" key="7">
    <source>
        <dbReference type="PROSITE" id="PS51918"/>
    </source>
</evidence>
<dbReference type="InterPro" id="IPR058240">
    <property type="entry name" value="rSAM_sf"/>
</dbReference>
<dbReference type="SUPFAM" id="SSF102114">
    <property type="entry name" value="Radical SAM enzymes"/>
    <property type="match status" value="1"/>
</dbReference>
<dbReference type="AlphaFoldDB" id="A0A3N5AY04"/>
<proteinExistence type="predicted"/>
<dbReference type="GO" id="GO:0051539">
    <property type="term" value="F:4 iron, 4 sulfur cluster binding"/>
    <property type="evidence" value="ECO:0007669"/>
    <property type="project" value="UniProtKB-KW"/>
</dbReference>
<dbReference type="PANTHER" id="PTHR11135:SF1">
    <property type="entry name" value="PROTEIN YHCC"/>
    <property type="match status" value="1"/>
</dbReference>
<dbReference type="PANTHER" id="PTHR11135">
    <property type="entry name" value="HISTONE ACETYLTRANSFERASE-RELATED"/>
    <property type="match status" value="1"/>
</dbReference>
<dbReference type="Gene3D" id="3.80.30.20">
    <property type="entry name" value="tm_1862 like domain"/>
    <property type="match status" value="1"/>
</dbReference>
<dbReference type="InterPro" id="IPR007197">
    <property type="entry name" value="rSAM"/>
</dbReference>
<dbReference type="InterPro" id="IPR039661">
    <property type="entry name" value="ELP3"/>
</dbReference>
<dbReference type="SFLD" id="SFLDS00029">
    <property type="entry name" value="Radical_SAM"/>
    <property type="match status" value="1"/>
</dbReference>
<dbReference type="NCBIfam" id="TIGR01212">
    <property type="entry name" value="TIGR01212 family radical SAM protein"/>
    <property type="match status" value="1"/>
</dbReference>
<dbReference type="SFLD" id="SFLDG01082">
    <property type="entry name" value="B12-binding_domain_containing"/>
    <property type="match status" value="1"/>
</dbReference>
<evidence type="ECO:0000313" key="9">
    <source>
        <dbReference type="Proteomes" id="UP000282654"/>
    </source>
</evidence>
<dbReference type="Proteomes" id="UP000282654">
    <property type="component" value="Unassembled WGS sequence"/>
</dbReference>
<keyword evidence="9" id="KW-1185">Reference proteome</keyword>
<dbReference type="InterPro" id="IPR006638">
    <property type="entry name" value="Elp3/MiaA/NifB-like_rSAM"/>
</dbReference>
<dbReference type="SMART" id="SM00729">
    <property type="entry name" value="Elp3"/>
    <property type="match status" value="1"/>
</dbReference>
<comment type="cofactor">
    <cofactor evidence="1">
        <name>[4Fe-4S] cluster</name>
        <dbReference type="ChEBI" id="CHEBI:49883"/>
    </cofactor>
</comment>
<feature type="domain" description="Radical SAM core" evidence="7">
    <location>
        <begin position="15"/>
        <end position="258"/>
    </location>
</feature>
<evidence type="ECO:0000256" key="6">
    <source>
        <dbReference type="ARBA" id="ARBA00023014"/>
    </source>
</evidence>